<evidence type="ECO:0000313" key="1">
    <source>
        <dbReference type="EMBL" id="PIY72475.1"/>
    </source>
</evidence>
<gene>
    <name evidence="1" type="ORF">COY87_00710</name>
</gene>
<accession>A0A2M7QKG0</accession>
<evidence type="ECO:0000313" key="2">
    <source>
        <dbReference type="Proteomes" id="UP000229401"/>
    </source>
</evidence>
<sequence length="198" mass="22482">MKMLWKKENEHDFFINSLSFATPEQLFYVTSGKKYFAYWPKSYADTKTTLQSRNSLIGTYTEKWCTDLFSEIANQLGDYSVQGAICEEIGLTSQSPADVAICKTKDIIQKPENILMIAEVKMSIVWNWEYKKVDGKIRIDCIGDYKTHTGQPSIRRSDSMLKAIGKSINVRVSCDKAAKIPIIVIGNTPINPGYFQKV</sequence>
<dbReference type="EMBL" id="PFLI01000024">
    <property type="protein sequence ID" value="PIY72475.1"/>
    <property type="molecule type" value="Genomic_DNA"/>
</dbReference>
<feature type="non-terminal residue" evidence="1">
    <location>
        <position position="198"/>
    </location>
</feature>
<organism evidence="1 2">
    <name type="scientific">Candidatus Roizmanbacteria bacterium CG_4_10_14_0_8_um_filter_33_9</name>
    <dbReference type="NCBI Taxonomy" id="1974826"/>
    <lineage>
        <taxon>Bacteria</taxon>
        <taxon>Candidatus Roizmaniibacteriota</taxon>
    </lineage>
</organism>
<protein>
    <submittedName>
        <fullName evidence="1">Uncharacterized protein</fullName>
    </submittedName>
</protein>
<name>A0A2M7QKG0_9BACT</name>
<dbReference type="AlphaFoldDB" id="A0A2M7QKG0"/>
<comment type="caution">
    <text evidence="1">The sequence shown here is derived from an EMBL/GenBank/DDBJ whole genome shotgun (WGS) entry which is preliminary data.</text>
</comment>
<dbReference type="Proteomes" id="UP000229401">
    <property type="component" value="Unassembled WGS sequence"/>
</dbReference>
<proteinExistence type="predicted"/>
<reference evidence="2" key="1">
    <citation type="submission" date="2017-09" db="EMBL/GenBank/DDBJ databases">
        <title>Depth-based differentiation of microbial function through sediment-hosted aquifers and enrichment of novel symbionts in the deep terrestrial subsurface.</title>
        <authorList>
            <person name="Probst A.J."/>
            <person name="Ladd B."/>
            <person name="Jarett J.K."/>
            <person name="Geller-Mcgrath D.E."/>
            <person name="Sieber C.M.K."/>
            <person name="Emerson J.B."/>
            <person name="Anantharaman K."/>
            <person name="Thomas B.C."/>
            <person name="Malmstrom R."/>
            <person name="Stieglmeier M."/>
            <person name="Klingl A."/>
            <person name="Woyke T."/>
            <person name="Ryan C.M."/>
            <person name="Banfield J.F."/>
        </authorList>
    </citation>
    <scope>NUCLEOTIDE SEQUENCE [LARGE SCALE GENOMIC DNA]</scope>
</reference>